<reference evidence="2" key="1">
    <citation type="journal article" date="2023" name="Science">
        <title>Genome structures resolve the early diversification of teleost fishes.</title>
        <authorList>
            <person name="Parey E."/>
            <person name="Louis A."/>
            <person name="Montfort J."/>
            <person name="Bouchez O."/>
            <person name="Roques C."/>
            <person name="Iampietro C."/>
            <person name="Lluch J."/>
            <person name="Castinel A."/>
            <person name="Donnadieu C."/>
            <person name="Desvignes T."/>
            <person name="Floi Bucao C."/>
            <person name="Jouanno E."/>
            <person name="Wen M."/>
            <person name="Mejri S."/>
            <person name="Dirks R."/>
            <person name="Jansen H."/>
            <person name="Henkel C."/>
            <person name="Chen W.J."/>
            <person name="Zahm M."/>
            <person name="Cabau C."/>
            <person name="Klopp C."/>
            <person name="Thompson A.W."/>
            <person name="Robinson-Rechavi M."/>
            <person name="Braasch I."/>
            <person name="Lecointre G."/>
            <person name="Bobe J."/>
            <person name="Postlethwait J.H."/>
            <person name="Berthelot C."/>
            <person name="Roest Crollius H."/>
            <person name="Guiguen Y."/>
        </authorList>
    </citation>
    <scope>NUCLEOTIDE SEQUENCE</scope>
    <source>
        <strain evidence="2">NC1722</strain>
    </source>
</reference>
<dbReference type="Pfam" id="PF09058">
    <property type="entry name" value="L27_1"/>
    <property type="match status" value="1"/>
</dbReference>
<evidence type="ECO:0000259" key="1">
    <source>
        <dbReference type="Pfam" id="PF09058"/>
    </source>
</evidence>
<evidence type="ECO:0000313" key="3">
    <source>
        <dbReference type="Proteomes" id="UP001221898"/>
    </source>
</evidence>
<sequence>MPLKREDTEKALQAMEACQSAADEGFRVRAEKLLHIFQSDLFQALLDHVSQAGERGWHDTQALGVTELVKLLPVTLTLDIQEFYELTVVENQGVGMLKTPVLVGPLAENPHLEVDPLF</sequence>
<evidence type="ECO:0000313" key="2">
    <source>
        <dbReference type="EMBL" id="KAJ8387435.1"/>
    </source>
</evidence>
<dbReference type="AlphaFoldDB" id="A0AAD7W8L4"/>
<dbReference type="Gene3D" id="1.10.287.470">
    <property type="entry name" value="Helix hairpin bin"/>
    <property type="match status" value="1"/>
</dbReference>
<dbReference type="InterPro" id="IPR015143">
    <property type="entry name" value="L27_1"/>
</dbReference>
<dbReference type="EMBL" id="JAINUG010000211">
    <property type="protein sequence ID" value="KAJ8387435.1"/>
    <property type="molecule type" value="Genomic_DNA"/>
</dbReference>
<dbReference type="Proteomes" id="UP001221898">
    <property type="component" value="Unassembled WGS sequence"/>
</dbReference>
<name>A0AAD7W8L4_9TELE</name>
<gene>
    <name evidence="2" type="ORF">AAFF_G00156730</name>
</gene>
<dbReference type="InterPro" id="IPR036892">
    <property type="entry name" value="L27_dom_sf"/>
</dbReference>
<dbReference type="FunFam" id="1.10.287.470:FF:000068">
    <property type="entry name" value="Discs, large homolog 4b (Drosophila)"/>
    <property type="match status" value="1"/>
</dbReference>
<dbReference type="SUPFAM" id="SSF101288">
    <property type="entry name" value="L27 domain"/>
    <property type="match status" value="1"/>
</dbReference>
<proteinExistence type="predicted"/>
<organism evidence="2 3">
    <name type="scientific">Aldrovandia affinis</name>
    <dbReference type="NCBI Taxonomy" id="143900"/>
    <lineage>
        <taxon>Eukaryota</taxon>
        <taxon>Metazoa</taxon>
        <taxon>Chordata</taxon>
        <taxon>Craniata</taxon>
        <taxon>Vertebrata</taxon>
        <taxon>Euteleostomi</taxon>
        <taxon>Actinopterygii</taxon>
        <taxon>Neopterygii</taxon>
        <taxon>Teleostei</taxon>
        <taxon>Notacanthiformes</taxon>
        <taxon>Halosauridae</taxon>
        <taxon>Aldrovandia</taxon>
    </lineage>
</organism>
<accession>A0AAD7W8L4</accession>
<comment type="caution">
    <text evidence="2">The sequence shown here is derived from an EMBL/GenBank/DDBJ whole genome shotgun (WGS) entry which is preliminary data.</text>
</comment>
<keyword evidence="3" id="KW-1185">Reference proteome</keyword>
<feature type="domain" description="L27-1" evidence="1">
    <location>
        <begin position="6"/>
        <end position="47"/>
    </location>
</feature>
<protein>
    <recommendedName>
        <fullName evidence="1">L27-1 domain-containing protein</fullName>
    </recommendedName>
</protein>